<keyword evidence="3" id="KW-1185">Reference proteome</keyword>
<gene>
    <name evidence="2" type="ORF">Tco_0702948</name>
</gene>
<organism evidence="2 3">
    <name type="scientific">Tanacetum coccineum</name>
    <dbReference type="NCBI Taxonomy" id="301880"/>
    <lineage>
        <taxon>Eukaryota</taxon>
        <taxon>Viridiplantae</taxon>
        <taxon>Streptophyta</taxon>
        <taxon>Embryophyta</taxon>
        <taxon>Tracheophyta</taxon>
        <taxon>Spermatophyta</taxon>
        <taxon>Magnoliopsida</taxon>
        <taxon>eudicotyledons</taxon>
        <taxon>Gunneridae</taxon>
        <taxon>Pentapetalae</taxon>
        <taxon>asterids</taxon>
        <taxon>campanulids</taxon>
        <taxon>Asterales</taxon>
        <taxon>Asteraceae</taxon>
        <taxon>Asteroideae</taxon>
        <taxon>Anthemideae</taxon>
        <taxon>Anthemidinae</taxon>
        <taxon>Tanacetum</taxon>
    </lineage>
</organism>
<reference evidence="2" key="1">
    <citation type="journal article" date="2022" name="Int. J. Mol. Sci.">
        <title>Draft Genome of Tanacetum Coccineum: Genomic Comparison of Closely Related Tanacetum-Family Plants.</title>
        <authorList>
            <person name="Yamashiro T."/>
            <person name="Shiraishi A."/>
            <person name="Nakayama K."/>
            <person name="Satake H."/>
        </authorList>
    </citation>
    <scope>NUCLEOTIDE SEQUENCE</scope>
</reference>
<dbReference type="Proteomes" id="UP001151760">
    <property type="component" value="Unassembled WGS sequence"/>
</dbReference>
<feature type="region of interest" description="Disordered" evidence="1">
    <location>
        <begin position="46"/>
        <end position="92"/>
    </location>
</feature>
<evidence type="ECO:0000313" key="2">
    <source>
        <dbReference type="EMBL" id="GJS70107.1"/>
    </source>
</evidence>
<reference evidence="2" key="2">
    <citation type="submission" date="2022-01" db="EMBL/GenBank/DDBJ databases">
        <authorList>
            <person name="Yamashiro T."/>
            <person name="Shiraishi A."/>
            <person name="Satake H."/>
            <person name="Nakayama K."/>
        </authorList>
    </citation>
    <scope>NUCLEOTIDE SEQUENCE</scope>
</reference>
<protein>
    <submittedName>
        <fullName evidence="2">Uncharacterized protein</fullName>
    </submittedName>
</protein>
<evidence type="ECO:0000313" key="3">
    <source>
        <dbReference type="Proteomes" id="UP001151760"/>
    </source>
</evidence>
<accession>A0ABQ4XZA9</accession>
<evidence type="ECO:0000256" key="1">
    <source>
        <dbReference type="SAM" id="MobiDB-lite"/>
    </source>
</evidence>
<proteinExistence type="predicted"/>
<dbReference type="EMBL" id="BQNB010009910">
    <property type="protein sequence ID" value="GJS70107.1"/>
    <property type="molecule type" value="Genomic_DNA"/>
</dbReference>
<sequence>MGLRGREDQVGGWLRGLSLGLKEEEIPAVRTNTNNLNIEDTLMKVSPDVPPPAMEDQAGPSVENDGNSLAKADSPKARPTETLAEASPKTAV</sequence>
<comment type="caution">
    <text evidence="2">The sequence shown here is derived from an EMBL/GenBank/DDBJ whole genome shotgun (WGS) entry which is preliminary data.</text>
</comment>
<name>A0ABQ4XZA9_9ASTR</name>